<feature type="compositionally biased region" description="Low complexity" evidence="7">
    <location>
        <begin position="299"/>
        <end position="334"/>
    </location>
</feature>
<dbReference type="Gene3D" id="3.30.40.10">
    <property type="entry name" value="Zinc/RING finger domain, C3HC4 (zinc finger)"/>
    <property type="match status" value="2"/>
</dbReference>
<name>A0A8D8MGD3_9HEMI</name>
<sequence length="720" mass="77270">MEEAVQMETKLCDNCKKDVPVNNYLNHSIHCPRNIRLCPRCNEPYPIIEMESHIDQDHAEVVCPDCYEFMEAADLPSHKTDACPKRLVSCIICEVDLPATELNEHLDYCGSRSDRCDGCGKLVLMKHQPFHLSTRHALVKPETEAQQAQCMEQFLNQYKKVTSAGVEQENNRSTNSNTNRATATNSSRSTMSSSSSIRCSNGIQSSSISNGVNTGSQLHQTAKDASSNSRSTANLISSTSSSASNAASTSLVSPLKSSLSPSYLPPQPSAASPSSSYLSSLPAPSPSVVALLEPVFNAPTSAPTSTSSNNPIRPNTVAPSTISSAPSTLSSAPSNNPIRPTTHIAAPSKVSPAPSSNGRAEDFSTDSSPSVATLRNVDNAIRECVDSISAGLRVGAGGSSDGSISSSLNALRSQSSGNNKVDSARSSRDGTGLSINRILSNINSNEMTPVPSAHSQSCSNRSSSSLASSTSKQSSNSTATASGPAARPYTANERHYEEEGAASLESQFNSRPQTGPKFEVLRPTSGSEPSDRMKPVNRPPLQTRRRNYQDDVLTEYMHLLEEQGLSNGLHTSSSSQNKPTRSTTTTSRPNSNLLGATNPYNAGAGAGIPDQNDVYNLFNGVGARGLRDNNARQHIAPRETVRERADRMRRDRDREELTALTRATELRGLNQVLTQGRNIVNQALDEEAALCLPCEFCDAPIPMDHLILHQTGCRPDLIYH</sequence>
<dbReference type="GO" id="GO:0008270">
    <property type="term" value="F:zinc ion binding"/>
    <property type="evidence" value="ECO:0007669"/>
    <property type="project" value="UniProtKB-KW"/>
</dbReference>
<dbReference type="InterPro" id="IPR051986">
    <property type="entry name" value="Innate_Immune_Apopt_Reg"/>
</dbReference>
<feature type="region of interest" description="Disordered" evidence="7">
    <location>
        <begin position="395"/>
        <end position="546"/>
    </location>
</feature>
<feature type="compositionally biased region" description="Low complexity" evidence="7">
    <location>
        <begin position="579"/>
        <end position="592"/>
    </location>
</feature>
<feature type="compositionally biased region" description="Low complexity" evidence="7">
    <location>
        <begin position="269"/>
        <end position="279"/>
    </location>
</feature>
<evidence type="ECO:0000256" key="4">
    <source>
        <dbReference type="ARBA" id="ARBA00022833"/>
    </source>
</evidence>
<feature type="compositionally biased region" description="Low complexity" evidence="7">
    <location>
        <begin position="345"/>
        <end position="356"/>
    </location>
</feature>
<keyword evidence="2 6" id="KW-0227">DNA damage</keyword>
<dbReference type="GO" id="GO:0003677">
    <property type="term" value="F:DNA binding"/>
    <property type="evidence" value="ECO:0007669"/>
    <property type="project" value="InterPro"/>
</dbReference>
<evidence type="ECO:0000259" key="8">
    <source>
        <dbReference type="PROSITE" id="PS51908"/>
    </source>
</evidence>
<proteinExistence type="predicted"/>
<feature type="compositionally biased region" description="Low complexity" evidence="7">
    <location>
        <begin position="229"/>
        <end position="262"/>
    </location>
</feature>
<evidence type="ECO:0000256" key="1">
    <source>
        <dbReference type="ARBA" id="ARBA00022723"/>
    </source>
</evidence>
<feature type="region of interest" description="Disordered" evidence="7">
    <location>
        <begin position="162"/>
        <end position="279"/>
    </location>
</feature>
<evidence type="ECO:0000256" key="6">
    <source>
        <dbReference type="PROSITE-ProRule" id="PRU01256"/>
    </source>
</evidence>
<dbReference type="Pfam" id="PF21366">
    <property type="entry name" value="TRAFD1-XIAF1_ZnF"/>
    <property type="match status" value="1"/>
</dbReference>
<dbReference type="InterPro" id="IPR049439">
    <property type="entry name" value="TRAFD1-XIAF1_Znf"/>
</dbReference>
<dbReference type="PROSITE" id="PS51908">
    <property type="entry name" value="ZF_UBZ4"/>
    <property type="match status" value="1"/>
</dbReference>
<accession>A0A8D8MGD3</accession>
<keyword evidence="3 6" id="KW-0863">Zinc-finger</keyword>
<evidence type="ECO:0000256" key="5">
    <source>
        <dbReference type="ARBA" id="ARBA00023204"/>
    </source>
</evidence>
<dbReference type="EMBL" id="HBUF01053489">
    <property type="protein sequence ID" value="CAG6622846.1"/>
    <property type="molecule type" value="Transcribed_RNA"/>
</dbReference>
<keyword evidence="1" id="KW-0479">Metal-binding</keyword>
<reference evidence="9" key="1">
    <citation type="submission" date="2021-05" db="EMBL/GenBank/DDBJ databases">
        <authorList>
            <person name="Alioto T."/>
            <person name="Alioto T."/>
            <person name="Gomez Garrido J."/>
        </authorList>
    </citation>
    <scope>NUCLEOTIDE SEQUENCE</scope>
</reference>
<organism evidence="9">
    <name type="scientific">Cacopsylla melanoneura</name>
    <dbReference type="NCBI Taxonomy" id="428564"/>
    <lineage>
        <taxon>Eukaryota</taxon>
        <taxon>Metazoa</taxon>
        <taxon>Ecdysozoa</taxon>
        <taxon>Arthropoda</taxon>
        <taxon>Hexapoda</taxon>
        <taxon>Insecta</taxon>
        <taxon>Pterygota</taxon>
        <taxon>Neoptera</taxon>
        <taxon>Paraneoptera</taxon>
        <taxon>Hemiptera</taxon>
        <taxon>Sternorrhyncha</taxon>
        <taxon>Psylloidea</taxon>
        <taxon>Psyllidae</taxon>
        <taxon>Psyllinae</taxon>
        <taxon>Cacopsylla</taxon>
    </lineage>
</organism>
<evidence type="ECO:0000256" key="3">
    <source>
        <dbReference type="ARBA" id="ARBA00022771"/>
    </source>
</evidence>
<feature type="compositionally biased region" description="Low complexity" evidence="7">
    <location>
        <begin position="401"/>
        <end position="416"/>
    </location>
</feature>
<dbReference type="InterPro" id="IPR006642">
    <property type="entry name" value="Rad18_UBZ4"/>
</dbReference>
<feature type="region of interest" description="Disordered" evidence="7">
    <location>
        <begin position="566"/>
        <end position="598"/>
    </location>
</feature>
<feature type="compositionally biased region" description="Low complexity" evidence="7">
    <location>
        <begin position="452"/>
        <end position="482"/>
    </location>
</feature>
<feature type="compositionally biased region" description="Polar residues" evidence="7">
    <location>
        <begin position="566"/>
        <end position="578"/>
    </location>
</feature>
<dbReference type="PANTHER" id="PTHR16295">
    <property type="entry name" value="TRAF-TYPE ZINC FINGER PROTEIN-RELATED"/>
    <property type="match status" value="1"/>
</dbReference>
<keyword evidence="4" id="KW-0862">Zinc</keyword>
<feature type="compositionally biased region" description="Low complexity" evidence="7">
    <location>
        <begin position="171"/>
        <end position="211"/>
    </location>
</feature>
<dbReference type="PANTHER" id="PTHR16295:SF10">
    <property type="entry name" value="EXPRESSED PROTEIN"/>
    <property type="match status" value="1"/>
</dbReference>
<evidence type="ECO:0000256" key="2">
    <source>
        <dbReference type="ARBA" id="ARBA00022763"/>
    </source>
</evidence>
<feature type="region of interest" description="Disordered" evidence="7">
    <location>
        <begin position="299"/>
        <end position="370"/>
    </location>
</feature>
<dbReference type="GO" id="GO:0005739">
    <property type="term" value="C:mitochondrion"/>
    <property type="evidence" value="ECO:0007669"/>
    <property type="project" value="TreeGrafter"/>
</dbReference>
<keyword evidence="5 6" id="KW-0234">DNA repair</keyword>
<dbReference type="InterPro" id="IPR013083">
    <property type="entry name" value="Znf_RING/FYVE/PHD"/>
</dbReference>
<dbReference type="AlphaFoldDB" id="A0A8D8MGD3"/>
<protein>
    <submittedName>
        <fullName evidence="9">TRAF-type zinc finger domain-containing protein 1</fullName>
    </submittedName>
</protein>
<evidence type="ECO:0000256" key="7">
    <source>
        <dbReference type="SAM" id="MobiDB-lite"/>
    </source>
</evidence>
<evidence type="ECO:0000313" key="9">
    <source>
        <dbReference type="EMBL" id="CAG6622846.1"/>
    </source>
</evidence>
<feature type="compositionally biased region" description="Low complexity" evidence="7">
    <location>
        <begin position="433"/>
        <end position="445"/>
    </location>
</feature>
<feature type="domain" description="UBZ4-type" evidence="8">
    <location>
        <begin position="87"/>
        <end position="114"/>
    </location>
</feature>
<feature type="compositionally biased region" description="Polar residues" evidence="7">
    <location>
        <begin position="212"/>
        <end position="228"/>
    </location>
</feature>
<feature type="compositionally biased region" description="Polar residues" evidence="7">
    <location>
        <begin position="504"/>
        <end position="513"/>
    </location>
</feature>
<dbReference type="GO" id="GO:0006281">
    <property type="term" value="P:DNA repair"/>
    <property type="evidence" value="ECO:0007669"/>
    <property type="project" value="UniProtKB-KW"/>
</dbReference>